<proteinExistence type="predicted"/>
<feature type="compositionally biased region" description="Basic and acidic residues" evidence="1">
    <location>
        <begin position="81"/>
        <end position="91"/>
    </location>
</feature>
<keyword evidence="3" id="KW-1185">Reference proteome</keyword>
<dbReference type="Proteomes" id="UP001470230">
    <property type="component" value="Unassembled WGS sequence"/>
</dbReference>
<protein>
    <submittedName>
        <fullName evidence="2">Uncharacterized protein</fullName>
    </submittedName>
</protein>
<evidence type="ECO:0000313" key="3">
    <source>
        <dbReference type="Proteomes" id="UP001470230"/>
    </source>
</evidence>
<name>A0ABR2IXJ0_9EUKA</name>
<reference evidence="2 3" key="1">
    <citation type="submission" date="2024-04" db="EMBL/GenBank/DDBJ databases">
        <title>Tritrichomonas musculus Genome.</title>
        <authorList>
            <person name="Alves-Ferreira E."/>
            <person name="Grigg M."/>
            <person name="Lorenzi H."/>
            <person name="Galac M."/>
        </authorList>
    </citation>
    <scope>NUCLEOTIDE SEQUENCE [LARGE SCALE GENOMIC DNA]</scope>
    <source>
        <strain evidence="2 3">EAF2021</strain>
    </source>
</reference>
<feature type="region of interest" description="Disordered" evidence="1">
    <location>
        <begin position="1"/>
        <end position="54"/>
    </location>
</feature>
<evidence type="ECO:0000313" key="2">
    <source>
        <dbReference type="EMBL" id="KAK8870319.1"/>
    </source>
</evidence>
<evidence type="ECO:0000256" key="1">
    <source>
        <dbReference type="SAM" id="MobiDB-lite"/>
    </source>
</evidence>
<gene>
    <name evidence="2" type="ORF">M9Y10_008197</name>
</gene>
<sequence length="146" mass="17114">MSSKTTSHSGSRKRLYNNRTNITPNEKRINSSTNQKYKSGRQNLAKDAKVSMSKQELINQHTELLERLQNMKARLEMAQNENKKLEKELRKLKAQNIDTNDGSDSRRKTSNSQYLDQEDNEYSDHGYGGYDNDNDNYDRYDEYGYD</sequence>
<accession>A0ABR2IXJ0</accession>
<feature type="compositionally biased region" description="Polar residues" evidence="1">
    <location>
        <begin position="17"/>
        <end position="42"/>
    </location>
</feature>
<dbReference type="EMBL" id="JAPFFF010000014">
    <property type="protein sequence ID" value="KAK8870319.1"/>
    <property type="molecule type" value="Genomic_DNA"/>
</dbReference>
<feature type="compositionally biased region" description="Basic and acidic residues" evidence="1">
    <location>
        <begin position="136"/>
        <end position="146"/>
    </location>
</feature>
<organism evidence="2 3">
    <name type="scientific">Tritrichomonas musculus</name>
    <dbReference type="NCBI Taxonomy" id="1915356"/>
    <lineage>
        <taxon>Eukaryota</taxon>
        <taxon>Metamonada</taxon>
        <taxon>Parabasalia</taxon>
        <taxon>Tritrichomonadida</taxon>
        <taxon>Tritrichomonadidae</taxon>
        <taxon>Tritrichomonas</taxon>
    </lineage>
</organism>
<feature type="region of interest" description="Disordered" evidence="1">
    <location>
        <begin position="80"/>
        <end position="146"/>
    </location>
</feature>
<comment type="caution">
    <text evidence="2">The sequence shown here is derived from an EMBL/GenBank/DDBJ whole genome shotgun (WGS) entry which is preliminary data.</text>
</comment>